<feature type="domain" description="CBS" evidence="6">
    <location>
        <begin position="71"/>
        <end position="132"/>
    </location>
</feature>
<accession>A0A495VPI3</accession>
<evidence type="ECO:0000259" key="5">
    <source>
        <dbReference type="PROSITE" id="PS50887"/>
    </source>
</evidence>
<dbReference type="SUPFAM" id="SSF54631">
    <property type="entry name" value="CBS-domain pair"/>
    <property type="match status" value="2"/>
</dbReference>
<dbReference type="InterPro" id="IPR035965">
    <property type="entry name" value="PAS-like_dom_sf"/>
</dbReference>
<dbReference type="CDD" id="cd00130">
    <property type="entry name" value="PAS"/>
    <property type="match status" value="2"/>
</dbReference>
<dbReference type="PANTHER" id="PTHR44757:SF2">
    <property type="entry name" value="BIOFILM ARCHITECTURE MAINTENANCE PROTEIN MBAA"/>
    <property type="match status" value="1"/>
</dbReference>
<organism evidence="7 8">
    <name type="scientific">Azonexus fungiphilus</name>
    <dbReference type="NCBI Taxonomy" id="146940"/>
    <lineage>
        <taxon>Bacteria</taxon>
        <taxon>Pseudomonadati</taxon>
        <taxon>Pseudomonadota</taxon>
        <taxon>Betaproteobacteria</taxon>
        <taxon>Rhodocyclales</taxon>
        <taxon>Azonexaceae</taxon>
        <taxon>Azonexus</taxon>
    </lineage>
</organism>
<dbReference type="SMART" id="SM00065">
    <property type="entry name" value="GAF"/>
    <property type="match status" value="2"/>
</dbReference>
<dbReference type="InterPro" id="IPR035919">
    <property type="entry name" value="EAL_sf"/>
</dbReference>
<dbReference type="GO" id="GO:0003824">
    <property type="term" value="F:catalytic activity"/>
    <property type="evidence" value="ECO:0007669"/>
    <property type="project" value="UniProtKB-ARBA"/>
</dbReference>
<dbReference type="InterPro" id="IPR029787">
    <property type="entry name" value="Nucleotide_cyclase"/>
</dbReference>
<dbReference type="InterPro" id="IPR000160">
    <property type="entry name" value="GGDEF_dom"/>
</dbReference>
<dbReference type="Pfam" id="PF00563">
    <property type="entry name" value="EAL"/>
    <property type="match status" value="1"/>
</dbReference>
<keyword evidence="8" id="KW-1185">Reference proteome</keyword>
<dbReference type="CDD" id="cd01948">
    <property type="entry name" value="EAL"/>
    <property type="match status" value="1"/>
</dbReference>
<dbReference type="Pfam" id="PF00571">
    <property type="entry name" value="CBS"/>
    <property type="match status" value="4"/>
</dbReference>
<protein>
    <submittedName>
        <fullName evidence="7">PAS domain S-box-containing protein/diguanylate cyclase (GGDEF)-like protein</fullName>
    </submittedName>
</protein>
<dbReference type="CDD" id="cd09836">
    <property type="entry name" value="CBS_pair_arch"/>
    <property type="match status" value="1"/>
</dbReference>
<comment type="caution">
    <text evidence="7">The sequence shown here is derived from an EMBL/GenBank/DDBJ whole genome shotgun (WGS) entry which is preliminary data.</text>
</comment>
<dbReference type="PROSITE" id="PS50887">
    <property type="entry name" value="GGDEF"/>
    <property type="match status" value="1"/>
</dbReference>
<dbReference type="Gene3D" id="3.10.580.10">
    <property type="entry name" value="CBS-domain"/>
    <property type="match status" value="2"/>
</dbReference>
<feature type="domain" description="PAC" evidence="3">
    <location>
        <begin position="798"/>
        <end position="850"/>
    </location>
</feature>
<proteinExistence type="predicted"/>
<dbReference type="Gene3D" id="1.20.120.30">
    <property type="entry name" value="Aspartate receptor, ligand-binding domain"/>
    <property type="match status" value="1"/>
</dbReference>
<evidence type="ECO:0000259" key="2">
    <source>
        <dbReference type="PROSITE" id="PS50112"/>
    </source>
</evidence>
<dbReference type="Proteomes" id="UP000270626">
    <property type="component" value="Unassembled WGS sequence"/>
</dbReference>
<feature type="domain" description="EAL" evidence="4">
    <location>
        <begin position="1024"/>
        <end position="1279"/>
    </location>
</feature>
<dbReference type="Pfam" id="PF00989">
    <property type="entry name" value="PAS"/>
    <property type="match status" value="1"/>
</dbReference>
<dbReference type="InterPro" id="IPR000700">
    <property type="entry name" value="PAS-assoc_C"/>
</dbReference>
<dbReference type="InterPro" id="IPR025991">
    <property type="entry name" value="Chemoreceptor_zinc-bind_dom"/>
</dbReference>
<dbReference type="InterPro" id="IPR001633">
    <property type="entry name" value="EAL_dom"/>
</dbReference>
<dbReference type="GO" id="GO:0006355">
    <property type="term" value="P:regulation of DNA-templated transcription"/>
    <property type="evidence" value="ECO:0007669"/>
    <property type="project" value="InterPro"/>
</dbReference>
<dbReference type="EMBL" id="RBXP01000016">
    <property type="protein sequence ID" value="RKT51319.1"/>
    <property type="molecule type" value="Genomic_DNA"/>
</dbReference>
<dbReference type="InterPro" id="IPR000014">
    <property type="entry name" value="PAS"/>
</dbReference>
<dbReference type="Pfam" id="PF13188">
    <property type="entry name" value="PAS_8"/>
    <property type="match status" value="1"/>
</dbReference>
<dbReference type="InterPro" id="IPR043128">
    <property type="entry name" value="Rev_trsase/Diguanyl_cyclase"/>
</dbReference>
<dbReference type="CDD" id="cd01949">
    <property type="entry name" value="GGDEF"/>
    <property type="match status" value="1"/>
</dbReference>
<evidence type="ECO:0000256" key="1">
    <source>
        <dbReference type="PROSITE-ProRule" id="PRU00703"/>
    </source>
</evidence>
<dbReference type="Gene3D" id="3.20.20.450">
    <property type="entry name" value="EAL domain"/>
    <property type="match status" value="1"/>
</dbReference>
<dbReference type="SMART" id="SM00267">
    <property type="entry name" value="GGDEF"/>
    <property type="match status" value="1"/>
</dbReference>
<feature type="domain" description="PAS" evidence="2">
    <location>
        <begin position="725"/>
        <end position="782"/>
    </location>
</feature>
<dbReference type="NCBIfam" id="TIGR00254">
    <property type="entry name" value="GGDEF"/>
    <property type="match status" value="1"/>
</dbReference>
<dbReference type="SUPFAM" id="SSF55073">
    <property type="entry name" value="Nucleotide cyclase"/>
    <property type="match status" value="1"/>
</dbReference>
<dbReference type="SUPFAM" id="SSF55781">
    <property type="entry name" value="GAF domain-like"/>
    <property type="match status" value="2"/>
</dbReference>
<dbReference type="NCBIfam" id="TIGR00229">
    <property type="entry name" value="sensory_box"/>
    <property type="match status" value="2"/>
</dbReference>
<feature type="domain" description="GGDEF" evidence="5">
    <location>
        <begin position="882"/>
        <end position="1015"/>
    </location>
</feature>
<dbReference type="InterPro" id="IPR046342">
    <property type="entry name" value="CBS_dom_sf"/>
</dbReference>
<dbReference type="PROSITE" id="PS50113">
    <property type="entry name" value="PAC"/>
    <property type="match status" value="1"/>
</dbReference>
<dbReference type="InterPro" id="IPR001610">
    <property type="entry name" value="PAC"/>
</dbReference>
<dbReference type="InterPro" id="IPR000644">
    <property type="entry name" value="CBS_dom"/>
</dbReference>
<evidence type="ECO:0000313" key="7">
    <source>
        <dbReference type="EMBL" id="RKT51319.1"/>
    </source>
</evidence>
<dbReference type="OrthoDB" id="9813903at2"/>
<dbReference type="Pfam" id="PF13682">
    <property type="entry name" value="CZB"/>
    <property type="match status" value="1"/>
</dbReference>
<dbReference type="Gene3D" id="3.30.450.40">
    <property type="match status" value="2"/>
</dbReference>
<dbReference type="PANTHER" id="PTHR44757">
    <property type="entry name" value="DIGUANYLATE CYCLASE DGCP"/>
    <property type="match status" value="1"/>
</dbReference>
<dbReference type="FunFam" id="3.30.70.270:FF:000001">
    <property type="entry name" value="Diguanylate cyclase domain protein"/>
    <property type="match status" value="1"/>
</dbReference>
<feature type="domain" description="CBS" evidence="6">
    <location>
        <begin position="198"/>
        <end position="255"/>
    </location>
</feature>
<name>A0A495VPI3_9RHOO</name>
<evidence type="ECO:0000259" key="4">
    <source>
        <dbReference type="PROSITE" id="PS50883"/>
    </source>
</evidence>
<evidence type="ECO:0000313" key="8">
    <source>
        <dbReference type="Proteomes" id="UP000270626"/>
    </source>
</evidence>
<feature type="domain" description="CBS" evidence="6">
    <location>
        <begin position="8"/>
        <end position="63"/>
    </location>
</feature>
<feature type="domain" description="PAS" evidence="2">
    <location>
        <begin position="440"/>
        <end position="486"/>
    </location>
</feature>
<dbReference type="SMART" id="SM00086">
    <property type="entry name" value="PAC"/>
    <property type="match status" value="2"/>
</dbReference>
<reference evidence="7 8" key="1">
    <citation type="submission" date="2018-10" db="EMBL/GenBank/DDBJ databases">
        <title>Genomic Encyclopedia of Type Strains, Phase IV (KMG-IV): sequencing the most valuable type-strain genomes for metagenomic binning, comparative biology and taxonomic classification.</title>
        <authorList>
            <person name="Goeker M."/>
        </authorList>
    </citation>
    <scope>NUCLEOTIDE SEQUENCE [LARGE SCALE GENOMIC DNA]</scope>
    <source>
        <strain evidence="7 8">DSM 23841</strain>
    </source>
</reference>
<dbReference type="SMART" id="SM00091">
    <property type="entry name" value="PAS"/>
    <property type="match status" value="2"/>
</dbReference>
<dbReference type="Pfam" id="PF13185">
    <property type="entry name" value="GAF_2"/>
    <property type="match status" value="1"/>
</dbReference>
<dbReference type="RefSeq" id="WP_121458830.1">
    <property type="nucleotide sequence ID" value="NZ_RBXP01000016.1"/>
</dbReference>
<dbReference type="SMART" id="SM00116">
    <property type="entry name" value="CBS"/>
    <property type="match status" value="4"/>
</dbReference>
<gene>
    <name evidence="7" type="ORF">DFR40_2534</name>
</gene>
<dbReference type="InterPro" id="IPR029016">
    <property type="entry name" value="GAF-like_dom_sf"/>
</dbReference>
<keyword evidence="1" id="KW-0129">CBS domain</keyword>
<dbReference type="Gene3D" id="3.30.450.20">
    <property type="entry name" value="PAS domain"/>
    <property type="match status" value="2"/>
</dbReference>
<dbReference type="InterPro" id="IPR052155">
    <property type="entry name" value="Biofilm_reg_signaling"/>
</dbReference>
<sequence>MPTVADLMTLHADSVAPDSTLADAAAIMVEARISSVVVIDDGRIAGILTERDMLHAMRQHDDQRRPVREFMTSPVHTVSHDTEVRTAFRQAARLGIRHLVVTAGEGRLLGIVSETDFRRFFGLDFYRQLNTVEGLMDRVFPRLPRTASLDEALAAMETARATSVVVVDGETACGIVTERDIVRLYLQVDGNPTLGEIMTAPLTSVFPETSAAEAAALMLESRIRHLTVVDRDHRLLGLLTEHSLIRPLEMDLLDETVSEQRGLQTRYDEALLIRNAAMAGLLRGERLENLLELIVLSAEHEVPGIRCAIMLASADGSQLYLAAAPSLPDAACDVLRSMPVAEGCGVSGTAAWRRGEAYIEDVYNQPEGEPYRDFARLLGGSSGWAEALLGPDQELLGTFAAYQETPGKVPDGNRETIRQASQLAALLISQQRQSAELQSSRNTFRQLFETVANALFVLDADGRFLDVNPAAEAMTGYPREMLCGRTPDDMAAPGMNPPGEAAAAIRAALGGRPQSIEYWGRKHSGQIVLIRVQLTATRYDGQPAVIASAVDIGGSRAEELRLGIERDLAHALTTGGDRAGLLATMLDLSLRFPEFDCGGIYQLTEDGGYELLAQRGLSPQFVEHVRHYPAHSQQAALVRTQRIICSCRQCCEQTNDCGLLDAPHMVEEGLRCLLIQPIVVDGQAVACLNLAGRHTEQISAGNCLAVQNMARQFALALERQVLEERQRLAASVFANAHEGIMITDIGGRIVEVNPTFSELTGYARDEAIGQSAGLLNSGHHDDTFYREMWRAIRADGHWRGEVWNRKKSGEIFVELLTISAVRGPSQKITHFVGIFSDITLLKEHQQRLEHLAHFDALTQLPNRMLLADRLQLAMAHAARNRGLLAVCYLDLDGFKPVNDRFGHAAGDRLLVEVAQRLKACVRGGDTVARLGGDEFVLLLSGLADIHECDQALNRISASLTRPFAITGEEVTISASIGVTLYPHDGSDADTLLRHADQAMYVAKQAGRNRHHLFDPENDRRARRRREDIARISEGLAAGEFTLHYQPKVDMRQGRVVGAEALIRWQHPEHGRLLLPQEFLPAIEGSEQAIELGNWVIRSALDQLASWSAIGLDLALSINIAGEHLQHPGFVDELARQLAAHPGVAPEKLELEVLETAAIEDIGRAAKLFDECRRLGVSFALDDFGTGYSSLTYFRRLPAEILKIDQSFVRDMLDDPEDLAIVEGVIGLTRAFRRQVIAEGVETVEHGLVLLLLGCDLAQGFGIARPMPATELPGWIEAFRPDDLWGAASAFAWSREDLPMLIAEVDHRRWLKHLELCLGAPGGSQSAPELDARACGFGHWYYGIGQQRYGRIAPFQAISEVHLGLHALARQALELKQAGRDQAVAALRPSIQAAARELSELLQQLQAEILIGNQTSNR</sequence>
<evidence type="ECO:0000259" key="3">
    <source>
        <dbReference type="PROSITE" id="PS50113"/>
    </source>
</evidence>
<dbReference type="SMART" id="SM00052">
    <property type="entry name" value="EAL"/>
    <property type="match status" value="1"/>
</dbReference>
<dbReference type="Gene3D" id="3.30.70.270">
    <property type="match status" value="1"/>
</dbReference>
<dbReference type="InterPro" id="IPR013767">
    <property type="entry name" value="PAS_fold"/>
</dbReference>
<evidence type="ECO:0000259" key="6">
    <source>
        <dbReference type="PROSITE" id="PS51371"/>
    </source>
</evidence>
<feature type="domain" description="CBS" evidence="6">
    <location>
        <begin position="136"/>
        <end position="193"/>
    </location>
</feature>
<dbReference type="PROSITE" id="PS50883">
    <property type="entry name" value="EAL"/>
    <property type="match status" value="1"/>
</dbReference>
<dbReference type="Pfam" id="PF00990">
    <property type="entry name" value="GGDEF"/>
    <property type="match status" value="1"/>
</dbReference>
<dbReference type="PROSITE" id="PS50112">
    <property type="entry name" value="PAS"/>
    <property type="match status" value="2"/>
</dbReference>
<dbReference type="PROSITE" id="PS51371">
    <property type="entry name" value="CBS"/>
    <property type="match status" value="4"/>
</dbReference>
<dbReference type="SUPFAM" id="SSF141868">
    <property type="entry name" value="EAL domain-like"/>
    <property type="match status" value="1"/>
</dbReference>
<dbReference type="SUPFAM" id="SSF55785">
    <property type="entry name" value="PYP-like sensor domain (PAS domain)"/>
    <property type="match status" value="2"/>
</dbReference>
<dbReference type="InterPro" id="IPR003018">
    <property type="entry name" value="GAF"/>
</dbReference>